<proteinExistence type="predicted"/>
<name>A0A840UIP3_9FIRM</name>
<sequence length="80" mass="9409">MFDDGQKAFSEEFTKLHDTAFSRKDPNKGRVYGLSKMKKILEEYNMNYAIEAPRETSGDKKTTYWKVVKFNRESDESKSE</sequence>
<dbReference type="RefSeq" id="WP_183863552.1">
    <property type="nucleotide sequence ID" value="NZ_JACHFH010000066.1"/>
</dbReference>
<dbReference type="EMBL" id="JACHFH010000066">
    <property type="protein sequence ID" value="MBB5337611.1"/>
    <property type="molecule type" value="Genomic_DNA"/>
</dbReference>
<comment type="caution">
    <text evidence="1">The sequence shown here is derived from an EMBL/GenBank/DDBJ whole genome shotgun (WGS) entry which is preliminary data.</text>
</comment>
<keyword evidence="2" id="KW-1185">Reference proteome</keyword>
<organism evidence="1 2">
    <name type="scientific">Pectinatus brassicae</name>
    <dbReference type="NCBI Taxonomy" id="862415"/>
    <lineage>
        <taxon>Bacteria</taxon>
        <taxon>Bacillati</taxon>
        <taxon>Bacillota</taxon>
        <taxon>Negativicutes</taxon>
        <taxon>Selenomonadales</taxon>
        <taxon>Selenomonadaceae</taxon>
        <taxon>Pectinatus</taxon>
    </lineage>
</organism>
<protein>
    <submittedName>
        <fullName evidence="1">Uncharacterized protein</fullName>
    </submittedName>
</protein>
<dbReference type="Proteomes" id="UP000559117">
    <property type="component" value="Unassembled WGS sequence"/>
</dbReference>
<reference evidence="1 2" key="1">
    <citation type="submission" date="2020-08" db="EMBL/GenBank/DDBJ databases">
        <title>Genomic Encyclopedia of Type Strains, Phase IV (KMG-IV): sequencing the most valuable type-strain genomes for metagenomic binning, comparative biology and taxonomic classification.</title>
        <authorList>
            <person name="Goeker M."/>
        </authorList>
    </citation>
    <scope>NUCLEOTIDE SEQUENCE [LARGE SCALE GENOMIC DNA]</scope>
    <source>
        <strain evidence="1 2">DSM 24661</strain>
    </source>
</reference>
<gene>
    <name evidence="1" type="ORF">HNR32_002773</name>
</gene>
<evidence type="ECO:0000313" key="2">
    <source>
        <dbReference type="Proteomes" id="UP000559117"/>
    </source>
</evidence>
<accession>A0A840UIP3</accession>
<dbReference type="AlphaFoldDB" id="A0A840UIP3"/>
<evidence type="ECO:0000313" key="1">
    <source>
        <dbReference type="EMBL" id="MBB5337611.1"/>
    </source>
</evidence>